<dbReference type="GO" id="GO:0003700">
    <property type="term" value="F:DNA-binding transcription factor activity"/>
    <property type="evidence" value="ECO:0007669"/>
    <property type="project" value="TreeGrafter"/>
</dbReference>
<feature type="compositionally biased region" description="Polar residues" evidence="11">
    <location>
        <begin position="316"/>
        <end position="330"/>
    </location>
</feature>
<feature type="compositionally biased region" description="Low complexity" evidence="11">
    <location>
        <begin position="298"/>
        <end position="310"/>
    </location>
</feature>
<dbReference type="EMBL" id="NEDP02004925">
    <property type="protein sequence ID" value="OWF44009.1"/>
    <property type="molecule type" value="Genomic_DNA"/>
</dbReference>
<comment type="caution">
    <text evidence="13">The sequence shown here is derived from an EMBL/GenBank/DDBJ whole genome shotgun (WGS) entry which is preliminary data.</text>
</comment>
<dbReference type="OrthoDB" id="6077919at2759"/>
<feature type="domain" description="C2H2-type" evidence="12">
    <location>
        <begin position="134"/>
        <end position="158"/>
    </location>
</feature>
<dbReference type="PANTHER" id="PTHR24404:SF106">
    <property type="entry name" value="C2H2-TYPE DOMAIN-CONTAINING PROTEIN"/>
    <property type="match status" value="1"/>
</dbReference>
<dbReference type="GO" id="GO:0008270">
    <property type="term" value="F:zinc ion binding"/>
    <property type="evidence" value="ECO:0007669"/>
    <property type="project" value="UniProtKB-KW"/>
</dbReference>
<evidence type="ECO:0000256" key="2">
    <source>
        <dbReference type="ARBA" id="ARBA00022723"/>
    </source>
</evidence>
<dbReference type="Proteomes" id="UP000242188">
    <property type="component" value="Unassembled WGS sequence"/>
</dbReference>
<feature type="domain" description="C2H2-type" evidence="12">
    <location>
        <begin position="51"/>
        <end position="79"/>
    </location>
</feature>
<evidence type="ECO:0000256" key="8">
    <source>
        <dbReference type="ARBA" id="ARBA00023163"/>
    </source>
</evidence>
<feature type="region of interest" description="Disordered" evidence="11">
    <location>
        <begin position="178"/>
        <end position="213"/>
    </location>
</feature>
<dbReference type="FunFam" id="3.30.160.60:FF:000325">
    <property type="entry name" value="ZFP90 zinc finger protein"/>
    <property type="match status" value="1"/>
</dbReference>
<evidence type="ECO:0000256" key="7">
    <source>
        <dbReference type="ARBA" id="ARBA00023125"/>
    </source>
</evidence>
<reference evidence="13 14" key="1">
    <citation type="journal article" date="2017" name="Nat. Ecol. Evol.">
        <title>Scallop genome provides insights into evolution of bilaterian karyotype and development.</title>
        <authorList>
            <person name="Wang S."/>
            <person name="Zhang J."/>
            <person name="Jiao W."/>
            <person name="Li J."/>
            <person name="Xun X."/>
            <person name="Sun Y."/>
            <person name="Guo X."/>
            <person name="Huan P."/>
            <person name="Dong B."/>
            <person name="Zhang L."/>
            <person name="Hu X."/>
            <person name="Sun X."/>
            <person name="Wang J."/>
            <person name="Zhao C."/>
            <person name="Wang Y."/>
            <person name="Wang D."/>
            <person name="Huang X."/>
            <person name="Wang R."/>
            <person name="Lv J."/>
            <person name="Li Y."/>
            <person name="Zhang Z."/>
            <person name="Liu B."/>
            <person name="Lu W."/>
            <person name="Hui Y."/>
            <person name="Liang J."/>
            <person name="Zhou Z."/>
            <person name="Hou R."/>
            <person name="Li X."/>
            <person name="Liu Y."/>
            <person name="Li H."/>
            <person name="Ning X."/>
            <person name="Lin Y."/>
            <person name="Zhao L."/>
            <person name="Xing Q."/>
            <person name="Dou J."/>
            <person name="Li Y."/>
            <person name="Mao J."/>
            <person name="Guo H."/>
            <person name="Dou H."/>
            <person name="Li T."/>
            <person name="Mu C."/>
            <person name="Jiang W."/>
            <person name="Fu Q."/>
            <person name="Fu X."/>
            <person name="Miao Y."/>
            <person name="Liu J."/>
            <person name="Yu Q."/>
            <person name="Li R."/>
            <person name="Liao H."/>
            <person name="Li X."/>
            <person name="Kong Y."/>
            <person name="Jiang Z."/>
            <person name="Chourrout D."/>
            <person name="Li R."/>
            <person name="Bao Z."/>
        </authorList>
    </citation>
    <scope>NUCLEOTIDE SEQUENCE [LARGE SCALE GENOMIC DNA]</scope>
    <source>
        <strain evidence="13 14">PY_sf001</strain>
    </source>
</reference>
<evidence type="ECO:0000256" key="1">
    <source>
        <dbReference type="ARBA" id="ARBA00004123"/>
    </source>
</evidence>
<dbReference type="AlphaFoldDB" id="A0A210Q5P8"/>
<dbReference type="PANTHER" id="PTHR24404">
    <property type="entry name" value="ZINC FINGER PROTEIN"/>
    <property type="match status" value="1"/>
</dbReference>
<organism evidence="13 14">
    <name type="scientific">Mizuhopecten yessoensis</name>
    <name type="common">Japanese scallop</name>
    <name type="synonym">Patinopecten yessoensis</name>
    <dbReference type="NCBI Taxonomy" id="6573"/>
    <lineage>
        <taxon>Eukaryota</taxon>
        <taxon>Metazoa</taxon>
        <taxon>Spiralia</taxon>
        <taxon>Lophotrochozoa</taxon>
        <taxon>Mollusca</taxon>
        <taxon>Bivalvia</taxon>
        <taxon>Autobranchia</taxon>
        <taxon>Pteriomorphia</taxon>
        <taxon>Pectinida</taxon>
        <taxon>Pectinoidea</taxon>
        <taxon>Pectinidae</taxon>
        <taxon>Mizuhopecten</taxon>
    </lineage>
</organism>
<dbReference type="PROSITE" id="PS50157">
    <property type="entry name" value="ZINC_FINGER_C2H2_2"/>
    <property type="match status" value="5"/>
</dbReference>
<dbReference type="InterPro" id="IPR013087">
    <property type="entry name" value="Znf_C2H2_type"/>
</dbReference>
<dbReference type="SUPFAM" id="SSF57667">
    <property type="entry name" value="beta-beta-alpha zinc fingers"/>
    <property type="match status" value="4"/>
</dbReference>
<dbReference type="InterPro" id="IPR050589">
    <property type="entry name" value="Ikaros_C2H2-ZF"/>
</dbReference>
<comment type="subcellular location">
    <subcellularLocation>
        <location evidence="1">Nucleus</location>
    </subcellularLocation>
</comment>
<dbReference type="GO" id="GO:0006357">
    <property type="term" value="P:regulation of transcription by RNA polymerase II"/>
    <property type="evidence" value="ECO:0007669"/>
    <property type="project" value="TreeGrafter"/>
</dbReference>
<protein>
    <submittedName>
        <fullName evidence="13">Zinc finger protein 252</fullName>
    </submittedName>
</protein>
<feature type="region of interest" description="Disordered" evidence="11">
    <location>
        <begin position="228"/>
        <end position="258"/>
    </location>
</feature>
<evidence type="ECO:0000313" key="14">
    <source>
        <dbReference type="Proteomes" id="UP000242188"/>
    </source>
</evidence>
<evidence type="ECO:0000256" key="3">
    <source>
        <dbReference type="ARBA" id="ARBA00022737"/>
    </source>
</evidence>
<dbReference type="GO" id="GO:0005634">
    <property type="term" value="C:nucleus"/>
    <property type="evidence" value="ECO:0007669"/>
    <property type="project" value="UniProtKB-SubCell"/>
</dbReference>
<keyword evidence="3" id="KW-0677">Repeat</keyword>
<keyword evidence="7" id="KW-0238">DNA-binding</keyword>
<keyword evidence="8" id="KW-0804">Transcription</keyword>
<dbReference type="InterPro" id="IPR036236">
    <property type="entry name" value="Znf_C2H2_sf"/>
</dbReference>
<feature type="compositionally biased region" description="Low complexity" evidence="11">
    <location>
        <begin position="230"/>
        <end position="254"/>
    </location>
</feature>
<evidence type="ECO:0000256" key="9">
    <source>
        <dbReference type="ARBA" id="ARBA00023242"/>
    </source>
</evidence>
<keyword evidence="5" id="KW-0862">Zinc</keyword>
<gene>
    <name evidence="13" type="ORF">KP79_PYT21180</name>
</gene>
<dbReference type="PROSITE" id="PS00028">
    <property type="entry name" value="ZINC_FINGER_C2H2_1"/>
    <property type="match status" value="6"/>
</dbReference>
<proteinExistence type="predicted"/>
<dbReference type="Pfam" id="PF13894">
    <property type="entry name" value="zf-C2H2_4"/>
    <property type="match status" value="1"/>
</dbReference>
<feature type="domain" description="C2H2-type" evidence="12">
    <location>
        <begin position="80"/>
        <end position="107"/>
    </location>
</feature>
<evidence type="ECO:0000259" key="12">
    <source>
        <dbReference type="PROSITE" id="PS50157"/>
    </source>
</evidence>
<dbReference type="FunFam" id="3.30.160.60:FF:000045">
    <property type="entry name" value="ZFP69 zinc finger protein B"/>
    <property type="match status" value="1"/>
</dbReference>
<evidence type="ECO:0000256" key="5">
    <source>
        <dbReference type="ARBA" id="ARBA00022833"/>
    </source>
</evidence>
<feature type="domain" description="C2H2-type" evidence="12">
    <location>
        <begin position="108"/>
        <end position="130"/>
    </location>
</feature>
<sequence>MTSPEVPMVTSAMAPPTRDPSAVIDTAAHIQESMAALDENQPFYTKQGENFMCNLCDKSFNYKNGLIRHLRLTHGKEKPFECNICHRRFGYKNILMEHQNIHFGIKPYACNLCDKRFAARSNLVQHKLVHRKPFCCTICTKRFDKPEQLQRHLLGHPGGVLSCNLCSFSTTNQLSLNDHIQKNHPPQVMDTKEKHSSNHNGSQMDNSGFGQQKGTLPQFGVAFNFSKMKSPSQPMQTPSPSHSGSSSPMVSSSPGNDLCSDNIRRIDSICANLATRNPSAPPQGDLSGLPHGIHVKQEPQSPSSDSADSAHFMNPGMNSPYGQNMSMSHLHQQRMGGYSSTGQFGSSSGSHRSRSQSADNAVLASAVINVESTQPGSSRHGGQTKEAADSTSNVSEVLSMLQNLARRSEEEGPGKFPQISITISHPKNNVDKATQFTQHNPSAPNLQDTLAYYEAQGKIYRCQHCRILFEERGLYFLHVALHGSPNPWECSICHTVFADRNDFHLHLINQQHCHGTA</sequence>
<keyword evidence="6" id="KW-0805">Transcription regulation</keyword>
<accession>A0A210Q5P8</accession>
<evidence type="ECO:0000256" key="11">
    <source>
        <dbReference type="SAM" id="MobiDB-lite"/>
    </source>
</evidence>
<feature type="compositionally biased region" description="Polar residues" evidence="11">
    <location>
        <begin position="370"/>
        <end position="381"/>
    </location>
</feature>
<dbReference type="Pfam" id="PF00096">
    <property type="entry name" value="zf-C2H2"/>
    <property type="match status" value="2"/>
</dbReference>
<feature type="region of interest" description="Disordered" evidence="11">
    <location>
        <begin position="274"/>
        <end position="394"/>
    </location>
</feature>
<keyword evidence="2" id="KW-0479">Metal-binding</keyword>
<dbReference type="Gene3D" id="3.30.160.60">
    <property type="entry name" value="Classic Zinc Finger"/>
    <property type="match status" value="4"/>
</dbReference>
<dbReference type="GO" id="GO:0000978">
    <property type="term" value="F:RNA polymerase II cis-regulatory region sequence-specific DNA binding"/>
    <property type="evidence" value="ECO:0007669"/>
    <property type="project" value="TreeGrafter"/>
</dbReference>
<feature type="compositionally biased region" description="Polar residues" evidence="11">
    <location>
        <begin position="198"/>
        <end position="213"/>
    </location>
</feature>
<feature type="compositionally biased region" description="Low complexity" evidence="11">
    <location>
        <begin position="336"/>
        <end position="350"/>
    </location>
</feature>
<keyword evidence="14" id="KW-1185">Reference proteome</keyword>
<evidence type="ECO:0000313" key="13">
    <source>
        <dbReference type="EMBL" id="OWF44009.1"/>
    </source>
</evidence>
<keyword evidence="9" id="KW-0539">Nucleus</keyword>
<name>A0A210Q5P8_MIZYE</name>
<evidence type="ECO:0000256" key="6">
    <source>
        <dbReference type="ARBA" id="ARBA00023015"/>
    </source>
</evidence>
<dbReference type="SMART" id="SM00355">
    <property type="entry name" value="ZnF_C2H2"/>
    <property type="match status" value="7"/>
</dbReference>
<evidence type="ECO:0000256" key="10">
    <source>
        <dbReference type="PROSITE-ProRule" id="PRU00042"/>
    </source>
</evidence>
<keyword evidence="4 10" id="KW-0863">Zinc-finger</keyword>
<evidence type="ECO:0000256" key="4">
    <source>
        <dbReference type="ARBA" id="ARBA00022771"/>
    </source>
</evidence>
<feature type="domain" description="C2H2-type" evidence="12">
    <location>
        <begin position="460"/>
        <end position="487"/>
    </location>
</feature>